<protein>
    <submittedName>
        <fullName evidence="2">Uncharacterized protein</fullName>
    </submittedName>
</protein>
<feature type="compositionally biased region" description="Basic and acidic residues" evidence="1">
    <location>
        <begin position="213"/>
        <end position="223"/>
    </location>
</feature>
<dbReference type="AlphaFoldDB" id="A0A6J4R0D7"/>
<feature type="compositionally biased region" description="Basic and acidic residues" evidence="1">
    <location>
        <begin position="87"/>
        <end position="102"/>
    </location>
</feature>
<evidence type="ECO:0000256" key="1">
    <source>
        <dbReference type="SAM" id="MobiDB-lite"/>
    </source>
</evidence>
<feature type="region of interest" description="Disordered" evidence="1">
    <location>
        <begin position="203"/>
        <end position="223"/>
    </location>
</feature>
<feature type="non-terminal residue" evidence="2">
    <location>
        <position position="242"/>
    </location>
</feature>
<evidence type="ECO:0000313" key="2">
    <source>
        <dbReference type="EMBL" id="CAA9456374.1"/>
    </source>
</evidence>
<proteinExistence type="predicted"/>
<gene>
    <name evidence="2" type="ORF">AVDCRST_MAG01-01-5244</name>
</gene>
<feature type="non-terminal residue" evidence="2">
    <location>
        <position position="1"/>
    </location>
</feature>
<reference evidence="2" key="1">
    <citation type="submission" date="2020-02" db="EMBL/GenBank/DDBJ databases">
        <authorList>
            <person name="Meier V. D."/>
        </authorList>
    </citation>
    <scope>NUCLEOTIDE SEQUENCE</scope>
    <source>
        <strain evidence="2">AVDCRST_MAG01</strain>
    </source>
</reference>
<name>A0A6J4R0D7_9ACTN</name>
<sequence>GAQRPTQALRGPERRLPVLRRPAGRDRRAGVGAAGGGGGRRVPRAVSGAVPDPTQPGRHRRPAARGPRLRGAGEPGGPVPEGAGEGPRPDGRVRAAELRRLLDGGVGRQPRVRRGRQRRDGPAHPADGVGVGAVLPRDGGAAPRGGALHGPAVPGGGLHLLLAGGVLPGQVGVDRVAALCAALRAAAPARLRLEPRAVRVRHRVGPSRAHAGLHQDEEPVGELRRPPDQRLFRLRVDSTVLV</sequence>
<accession>A0A6J4R0D7</accession>
<organism evidence="2">
    <name type="scientific">uncultured Rubrobacteraceae bacterium</name>
    <dbReference type="NCBI Taxonomy" id="349277"/>
    <lineage>
        <taxon>Bacteria</taxon>
        <taxon>Bacillati</taxon>
        <taxon>Actinomycetota</taxon>
        <taxon>Rubrobacteria</taxon>
        <taxon>Rubrobacterales</taxon>
        <taxon>Rubrobacteraceae</taxon>
        <taxon>environmental samples</taxon>
    </lineage>
</organism>
<feature type="compositionally biased region" description="Low complexity" evidence="1">
    <location>
        <begin position="136"/>
        <end position="148"/>
    </location>
</feature>
<dbReference type="EMBL" id="CADCUW010000691">
    <property type="protein sequence ID" value="CAA9456374.1"/>
    <property type="molecule type" value="Genomic_DNA"/>
</dbReference>
<feature type="region of interest" description="Disordered" evidence="1">
    <location>
        <begin position="1"/>
        <end position="148"/>
    </location>
</feature>